<protein>
    <submittedName>
        <fullName evidence="2">Amidohydrolase family protein</fullName>
    </submittedName>
</protein>
<dbReference type="Proteomes" id="UP001149140">
    <property type="component" value="Unassembled WGS sequence"/>
</dbReference>
<evidence type="ECO:0000259" key="1">
    <source>
        <dbReference type="Pfam" id="PF04909"/>
    </source>
</evidence>
<dbReference type="InterPro" id="IPR006680">
    <property type="entry name" value="Amidohydro-rel"/>
</dbReference>
<dbReference type="InterPro" id="IPR052358">
    <property type="entry name" value="Aro_Compnd_Degr_Hydrolases"/>
</dbReference>
<evidence type="ECO:0000313" key="3">
    <source>
        <dbReference type="Proteomes" id="UP001149140"/>
    </source>
</evidence>
<comment type="caution">
    <text evidence="2">The sequence shown here is derived from an EMBL/GenBank/DDBJ whole genome shotgun (WGS) entry which is preliminary data.</text>
</comment>
<reference evidence="2" key="1">
    <citation type="submission" date="2022-10" db="EMBL/GenBank/DDBJ databases">
        <title>The WGS of Solirubrobacter ginsenosidimutans DSM 21036.</title>
        <authorList>
            <person name="Jiang Z."/>
        </authorList>
    </citation>
    <scope>NUCLEOTIDE SEQUENCE</scope>
    <source>
        <strain evidence="2">DSM 21036</strain>
    </source>
</reference>
<feature type="domain" description="Amidohydrolase-related" evidence="1">
    <location>
        <begin position="4"/>
        <end position="239"/>
    </location>
</feature>
<dbReference type="AlphaFoldDB" id="A0A9X3MMC6"/>
<proteinExistence type="predicted"/>
<dbReference type="PANTHER" id="PTHR35563:SF2">
    <property type="entry name" value="BARREL METAL-DEPENDENT HYDROLASE, PUTATIVE (AFU_ORTHOLOGUE AFUA_1G16240)-RELATED"/>
    <property type="match status" value="1"/>
</dbReference>
<dbReference type="Gene3D" id="3.20.20.140">
    <property type="entry name" value="Metal-dependent hydrolases"/>
    <property type="match status" value="1"/>
</dbReference>
<evidence type="ECO:0000313" key="2">
    <source>
        <dbReference type="EMBL" id="MDA0159246.1"/>
    </source>
</evidence>
<dbReference type="SUPFAM" id="SSF51556">
    <property type="entry name" value="Metallo-dependent hydrolases"/>
    <property type="match status" value="1"/>
</dbReference>
<dbReference type="EMBL" id="JAPDOD010000002">
    <property type="protein sequence ID" value="MDA0159246.1"/>
    <property type="molecule type" value="Genomic_DNA"/>
</dbReference>
<accession>A0A9X3MMC6</accession>
<dbReference type="GO" id="GO:0016787">
    <property type="term" value="F:hydrolase activity"/>
    <property type="evidence" value="ECO:0007669"/>
    <property type="project" value="InterPro"/>
</dbReference>
<name>A0A9X3MMC6_9ACTN</name>
<dbReference type="PANTHER" id="PTHR35563">
    <property type="entry name" value="BARREL METAL-DEPENDENT HYDROLASE, PUTATIVE (AFU_ORTHOLOGUE AFUA_1G16240)-RELATED"/>
    <property type="match status" value="1"/>
</dbReference>
<dbReference type="Pfam" id="PF04909">
    <property type="entry name" value="Amidohydro_2"/>
    <property type="match status" value="1"/>
</dbReference>
<gene>
    <name evidence="2" type="ORF">OM076_03125</name>
</gene>
<keyword evidence="3" id="KW-1185">Reference proteome</keyword>
<dbReference type="RefSeq" id="WP_270037922.1">
    <property type="nucleotide sequence ID" value="NZ_JAPDOD010000002.1"/>
</dbReference>
<organism evidence="2 3">
    <name type="scientific">Solirubrobacter ginsenosidimutans</name>
    <dbReference type="NCBI Taxonomy" id="490573"/>
    <lineage>
        <taxon>Bacteria</taxon>
        <taxon>Bacillati</taxon>
        <taxon>Actinomycetota</taxon>
        <taxon>Thermoleophilia</taxon>
        <taxon>Solirubrobacterales</taxon>
        <taxon>Solirubrobacteraceae</taxon>
        <taxon>Solirubrobacter</taxon>
    </lineage>
</organism>
<dbReference type="InterPro" id="IPR032466">
    <property type="entry name" value="Metal_Hydrolase"/>
</dbReference>
<sequence>MIFDAHFHVIDRRFPITAGPEFEPHSFTVEDYRARIDAAGGVVVTGAFQGFDRSYLPDALERLGPGFLAVVQLETSVSDAELRELSALGVRGLRFNVRRGTQSLDELVALGQRVAALVDWHVELHVDAAAGLPVAQLEGLRVSVDHLGISAAGLPALLRAVDQGWKVKASGFGRTDHDVPAALRAIDAVDPTALLFGSDLPSTRNPPRGPFTDADVQLIRHTLPGAERVLHANARAFYRA</sequence>